<organism evidence="3 4">
    <name type="scientific">Lunasporangiospora selenospora</name>
    <dbReference type="NCBI Taxonomy" id="979761"/>
    <lineage>
        <taxon>Eukaryota</taxon>
        <taxon>Fungi</taxon>
        <taxon>Fungi incertae sedis</taxon>
        <taxon>Mucoromycota</taxon>
        <taxon>Mortierellomycotina</taxon>
        <taxon>Mortierellomycetes</taxon>
        <taxon>Mortierellales</taxon>
        <taxon>Mortierellaceae</taxon>
        <taxon>Lunasporangiospora</taxon>
    </lineage>
</organism>
<dbReference type="InterPro" id="IPR011989">
    <property type="entry name" value="ARM-like"/>
</dbReference>
<dbReference type="OrthoDB" id="448649at2759"/>
<dbReference type="PANTHER" id="PTHR19316">
    <property type="entry name" value="PROTEIN FOLDING REGULATOR"/>
    <property type="match status" value="1"/>
</dbReference>
<dbReference type="EMBL" id="JAABOA010000150">
    <property type="protein sequence ID" value="KAF9585610.1"/>
    <property type="molecule type" value="Genomic_DNA"/>
</dbReference>
<comment type="caution">
    <text evidence="3">The sequence shown here is derived from an EMBL/GenBank/DDBJ whole genome shotgun (WGS) entry which is preliminary data.</text>
</comment>
<reference evidence="3" key="1">
    <citation type="journal article" date="2020" name="Fungal Divers.">
        <title>Resolving the Mortierellaceae phylogeny through synthesis of multi-gene phylogenetics and phylogenomics.</title>
        <authorList>
            <person name="Vandepol N."/>
            <person name="Liber J."/>
            <person name="Desiro A."/>
            <person name="Na H."/>
            <person name="Kennedy M."/>
            <person name="Barry K."/>
            <person name="Grigoriev I.V."/>
            <person name="Miller A.N."/>
            <person name="O'Donnell K."/>
            <person name="Stajich J.E."/>
            <person name="Bonito G."/>
        </authorList>
    </citation>
    <scope>NUCLEOTIDE SEQUENCE</scope>
    <source>
        <strain evidence="3">KOD1015</strain>
    </source>
</reference>
<gene>
    <name evidence="3" type="ORF">BGW38_001572</name>
</gene>
<accession>A0A9P6KIA3</accession>
<feature type="signal peptide" evidence="2">
    <location>
        <begin position="1"/>
        <end position="21"/>
    </location>
</feature>
<dbReference type="Gene3D" id="1.25.10.10">
    <property type="entry name" value="Leucine-rich Repeat Variant"/>
    <property type="match status" value="1"/>
</dbReference>
<proteinExistence type="predicted"/>
<dbReference type="SUPFAM" id="SSF48371">
    <property type="entry name" value="ARM repeat"/>
    <property type="match status" value="1"/>
</dbReference>
<sequence length="417" mass="46666">MISFNSKFTLVLGLCAAVALANVGDQAATGNRNISPEVICNKGHCYAKLFRPTSEFQEILEGQEIPPGLHVQMDYQTHKKYAKLIDPQESSQEDPSSILVVDTETPGTVHHNIDSLAISEHEATDETEDPTQIEESSRQNLQMAFDSIPELNEVIHQGEHQLYENYLEIVRSSQDPEIVTGALEELMDLSSDMEFGLLLVNGETLKTMVQLLYTTPDIGGPEEDARRSIRIGAALILGTAVQNHEKAQEAAFNASLHKTLLDRLEEETDTQVLRRLIFAYASLVRGGNSHPSHVFMQDDDVARLAAIFKKSDDYFFQRKCIYLMSDFADPEMQYVLDDSNDDGNEDSGSSASQSNGSWEHPTVNVGPWCEALQHIDLRKGHDDEHPEWLIIENAVEMLHTTYPDSCVLKSNRPHDEL</sequence>
<evidence type="ECO:0000256" key="2">
    <source>
        <dbReference type="SAM" id="SignalP"/>
    </source>
</evidence>
<keyword evidence="2" id="KW-0732">Signal</keyword>
<dbReference type="InterPro" id="IPR016024">
    <property type="entry name" value="ARM-type_fold"/>
</dbReference>
<keyword evidence="4" id="KW-1185">Reference proteome</keyword>
<name>A0A9P6KIA3_9FUNG</name>
<evidence type="ECO:0000256" key="1">
    <source>
        <dbReference type="SAM" id="MobiDB-lite"/>
    </source>
</evidence>
<dbReference type="Proteomes" id="UP000780801">
    <property type="component" value="Unassembled WGS sequence"/>
</dbReference>
<dbReference type="PANTHER" id="PTHR19316:SF34">
    <property type="entry name" value="NUCLEOTIDE EXCHANGE FACTOR SIL1"/>
    <property type="match status" value="1"/>
</dbReference>
<feature type="chain" id="PRO_5040365936" description="Nucleotide exchange factor SIL1" evidence="2">
    <location>
        <begin position="22"/>
        <end position="417"/>
    </location>
</feature>
<protein>
    <recommendedName>
        <fullName evidence="5">Nucleotide exchange factor SIL1</fullName>
    </recommendedName>
</protein>
<dbReference type="AlphaFoldDB" id="A0A9P6KIA3"/>
<feature type="compositionally biased region" description="Low complexity" evidence="1">
    <location>
        <begin position="346"/>
        <end position="357"/>
    </location>
</feature>
<evidence type="ECO:0000313" key="3">
    <source>
        <dbReference type="EMBL" id="KAF9585610.1"/>
    </source>
</evidence>
<dbReference type="GO" id="GO:0005783">
    <property type="term" value="C:endoplasmic reticulum"/>
    <property type="evidence" value="ECO:0007669"/>
    <property type="project" value="TreeGrafter"/>
</dbReference>
<dbReference type="InterPro" id="IPR050693">
    <property type="entry name" value="Hsp70_NEF-Inhibitors"/>
</dbReference>
<evidence type="ECO:0000313" key="4">
    <source>
        <dbReference type="Proteomes" id="UP000780801"/>
    </source>
</evidence>
<evidence type="ECO:0008006" key="5">
    <source>
        <dbReference type="Google" id="ProtNLM"/>
    </source>
</evidence>
<feature type="region of interest" description="Disordered" evidence="1">
    <location>
        <begin position="334"/>
        <end position="360"/>
    </location>
</feature>
<dbReference type="GO" id="GO:0000774">
    <property type="term" value="F:adenyl-nucleotide exchange factor activity"/>
    <property type="evidence" value="ECO:0007669"/>
    <property type="project" value="TreeGrafter"/>
</dbReference>